<name>A0A484BZC5_DRONA</name>
<dbReference type="AlphaFoldDB" id="A0A484BZC5"/>
<comment type="caution">
    <text evidence="2">The sequence shown here is derived from an EMBL/GenBank/DDBJ whole genome shotgun (WGS) entry which is preliminary data.</text>
</comment>
<evidence type="ECO:0000313" key="3">
    <source>
        <dbReference type="Proteomes" id="UP000295192"/>
    </source>
</evidence>
<dbReference type="PROSITE" id="PS51257">
    <property type="entry name" value="PROKAR_LIPOPROTEIN"/>
    <property type="match status" value="1"/>
</dbReference>
<reference evidence="2 3" key="1">
    <citation type="journal article" date="2019" name="J. Hered.">
        <title>An Improved Genome Assembly for Drosophila navojoa, the Basal Species in the mojavensis Cluster.</title>
        <authorList>
            <person name="Vanderlinde T."/>
            <person name="Dupim E.G."/>
            <person name="Nazario-Yepiz N.O."/>
            <person name="Carvalho A.B."/>
        </authorList>
    </citation>
    <scope>NUCLEOTIDE SEQUENCE [LARGE SCALE GENOMIC DNA]</scope>
    <source>
        <strain evidence="2">Navoj_Jal97</strain>
        <tissue evidence="2">Whole organism</tissue>
    </source>
</reference>
<evidence type="ECO:0000313" key="2">
    <source>
        <dbReference type="EMBL" id="TDG53035.1"/>
    </source>
</evidence>
<keyword evidence="3" id="KW-1185">Reference proteome</keyword>
<accession>A0A484BZC5</accession>
<organism evidence="2 3">
    <name type="scientific">Drosophila navojoa</name>
    <name type="common">Fruit fly</name>
    <dbReference type="NCBI Taxonomy" id="7232"/>
    <lineage>
        <taxon>Eukaryota</taxon>
        <taxon>Metazoa</taxon>
        <taxon>Ecdysozoa</taxon>
        <taxon>Arthropoda</taxon>
        <taxon>Hexapoda</taxon>
        <taxon>Insecta</taxon>
        <taxon>Pterygota</taxon>
        <taxon>Neoptera</taxon>
        <taxon>Endopterygota</taxon>
        <taxon>Diptera</taxon>
        <taxon>Brachycera</taxon>
        <taxon>Muscomorpha</taxon>
        <taxon>Ephydroidea</taxon>
        <taxon>Drosophilidae</taxon>
        <taxon>Drosophila</taxon>
    </lineage>
</organism>
<dbReference type="KEGG" id="dnv:108652257"/>
<feature type="signal peptide" evidence="1">
    <location>
        <begin position="1"/>
        <end position="18"/>
    </location>
</feature>
<evidence type="ECO:0000256" key="1">
    <source>
        <dbReference type="SAM" id="SignalP"/>
    </source>
</evidence>
<evidence type="ECO:0008006" key="4">
    <source>
        <dbReference type="Google" id="ProtNLM"/>
    </source>
</evidence>
<feature type="chain" id="PRO_5019801611" description="Chorion protein S15" evidence="1">
    <location>
        <begin position="19"/>
        <end position="124"/>
    </location>
</feature>
<dbReference type="Proteomes" id="UP000295192">
    <property type="component" value="Unassembled WGS sequence"/>
</dbReference>
<dbReference type="EMBL" id="LSRL02000002">
    <property type="protein sequence ID" value="TDG53035.1"/>
    <property type="molecule type" value="Genomic_DNA"/>
</dbReference>
<proteinExistence type="predicted"/>
<sequence length="124" mass="12432">MKFLIAFALCALAACINANPYGNIGYGSDLGQVAYVQDIGYGGGYGRGIGGGRGGLIGGHGGYRQPLISRSSNPSAAAAASAASAGIRPGNYRQAAVIGYDLDASWHGDSYGRGLGRGGLGRGY</sequence>
<protein>
    <recommendedName>
        <fullName evidence="4">Chorion protein S15</fullName>
    </recommendedName>
</protein>
<dbReference type="OMA" id="CINANPY"/>
<keyword evidence="1" id="KW-0732">Signal</keyword>
<gene>
    <name evidence="2" type="ORF">AWZ03_000578</name>
</gene>